<dbReference type="GO" id="GO:0006310">
    <property type="term" value="P:DNA recombination"/>
    <property type="evidence" value="ECO:0007669"/>
    <property type="project" value="UniProtKB-UniRule"/>
</dbReference>
<dbReference type="InterPro" id="IPR042242">
    <property type="entry name" value="RecO_C"/>
</dbReference>
<reference evidence="9 10" key="1">
    <citation type="submission" date="2020-08" db="EMBL/GenBank/DDBJ databases">
        <title>Bridging the membrane lipid divide: bacteria of the FCB group superphylum have the potential to synthesize archaeal ether lipids.</title>
        <authorList>
            <person name="Villanueva L."/>
            <person name="Von Meijenfeldt F.A.B."/>
            <person name="Westbye A.B."/>
            <person name="Yadav S."/>
            <person name="Hopmans E.C."/>
            <person name="Dutilh B.E."/>
            <person name="Sinninghe Damste J.S."/>
        </authorList>
    </citation>
    <scope>NUCLEOTIDE SEQUENCE [LARGE SCALE GENOMIC DNA]</scope>
    <source>
        <strain evidence="9">NIOZ-UU47</strain>
    </source>
</reference>
<dbReference type="SUPFAM" id="SSF50249">
    <property type="entry name" value="Nucleic acid-binding proteins"/>
    <property type="match status" value="1"/>
</dbReference>
<dbReference type="Gene3D" id="2.40.50.140">
    <property type="entry name" value="Nucleic acid-binding proteins"/>
    <property type="match status" value="1"/>
</dbReference>
<dbReference type="InterPro" id="IPR003717">
    <property type="entry name" value="RecO"/>
</dbReference>
<dbReference type="Pfam" id="PF11967">
    <property type="entry name" value="RecO_N"/>
    <property type="match status" value="1"/>
</dbReference>
<evidence type="ECO:0000256" key="3">
    <source>
        <dbReference type="ARBA" id="ARBA00022763"/>
    </source>
</evidence>
<keyword evidence="5 7" id="KW-0234">DNA repair</keyword>
<dbReference type="InterPro" id="IPR022572">
    <property type="entry name" value="DNA_rep/recomb_RecO_N"/>
</dbReference>
<dbReference type="PANTHER" id="PTHR33991:SF1">
    <property type="entry name" value="DNA REPAIR PROTEIN RECO"/>
    <property type="match status" value="1"/>
</dbReference>
<evidence type="ECO:0000256" key="1">
    <source>
        <dbReference type="ARBA" id="ARBA00007452"/>
    </source>
</evidence>
<accession>A0A8J6TFY0</accession>
<evidence type="ECO:0000256" key="4">
    <source>
        <dbReference type="ARBA" id="ARBA00023172"/>
    </source>
</evidence>
<dbReference type="GO" id="GO:0006302">
    <property type="term" value="P:double-strand break repair"/>
    <property type="evidence" value="ECO:0007669"/>
    <property type="project" value="TreeGrafter"/>
</dbReference>
<dbReference type="InterPro" id="IPR037278">
    <property type="entry name" value="ARFGAP/RecO"/>
</dbReference>
<organism evidence="9 10">
    <name type="scientific">Candidatus Desulfobia pelagia</name>
    <dbReference type="NCBI Taxonomy" id="2841692"/>
    <lineage>
        <taxon>Bacteria</taxon>
        <taxon>Pseudomonadati</taxon>
        <taxon>Thermodesulfobacteriota</taxon>
        <taxon>Desulfobulbia</taxon>
        <taxon>Desulfobulbales</taxon>
        <taxon>Desulfobulbaceae</taxon>
        <taxon>Candidatus Desulfobia</taxon>
    </lineage>
</organism>
<evidence type="ECO:0000256" key="5">
    <source>
        <dbReference type="ARBA" id="ARBA00023204"/>
    </source>
</evidence>
<evidence type="ECO:0000313" key="10">
    <source>
        <dbReference type="Proteomes" id="UP000614424"/>
    </source>
</evidence>
<evidence type="ECO:0000256" key="7">
    <source>
        <dbReference type="HAMAP-Rule" id="MF_00201"/>
    </source>
</evidence>
<dbReference type="HAMAP" id="MF_00201">
    <property type="entry name" value="RecO"/>
    <property type="match status" value="1"/>
</dbReference>
<dbReference type="InterPro" id="IPR012340">
    <property type="entry name" value="NA-bd_OB-fold"/>
</dbReference>
<comment type="similarity">
    <text evidence="1 7">Belongs to the RecO family.</text>
</comment>
<keyword evidence="3 7" id="KW-0227">DNA damage</keyword>
<keyword evidence="4 7" id="KW-0233">DNA recombination</keyword>
<gene>
    <name evidence="7 9" type="primary">recO</name>
    <name evidence="9" type="ORF">H8E41_08725</name>
</gene>
<dbReference type="NCBIfam" id="TIGR00613">
    <property type="entry name" value="reco"/>
    <property type="match status" value="1"/>
</dbReference>
<evidence type="ECO:0000259" key="8">
    <source>
        <dbReference type="Pfam" id="PF11967"/>
    </source>
</evidence>
<feature type="domain" description="DNA replication/recombination mediator RecO N-terminal" evidence="8">
    <location>
        <begin position="1"/>
        <end position="81"/>
    </location>
</feature>
<sequence>MALLHTPSVVIHVTDYGESDKIVTLYTLKYGKAVAIAKGAKRSKKRFVNKLEYFSLLDILAATGKYSSLLRIDQAELVNPFPSLRKSVDRYIGAMLICELMRLWTRENDCDELLYNLLIWSLEKLDCGQSVIDTIIFFQLRMLKLLGYQLSLSACVSCGSELSAASSFLFNPAQNGLVCKRCTSFKGGSHFPLLSMNTIKTLEMAQTLSLEKLSRLKFANQSARETVSLLRTYIPYLLQKDVHSWKQLEAIRMLP</sequence>
<evidence type="ECO:0000256" key="2">
    <source>
        <dbReference type="ARBA" id="ARBA00021310"/>
    </source>
</evidence>
<dbReference type="PANTHER" id="PTHR33991">
    <property type="entry name" value="DNA REPAIR PROTEIN RECO"/>
    <property type="match status" value="1"/>
</dbReference>
<evidence type="ECO:0000256" key="6">
    <source>
        <dbReference type="ARBA" id="ARBA00033409"/>
    </source>
</evidence>
<dbReference type="Gene3D" id="1.20.1440.120">
    <property type="entry name" value="Recombination protein O, C-terminal domain"/>
    <property type="match status" value="1"/>
</dbReference>
<dbReference type="GO" id="GO:0043590">
    <property type="term" value="C:bacterial nucleoid"/>
    <property type="evidence" value="ECO:0007669"/>
    <property type="project" value="TreeGrafter"/>
</dbReference>
<name>A0A8J6TFY0_9BACT</name>
<comment type="caution">
    <text evidence="9">The sequence shown here is derived from an EMBL/GenBank/DDBJ whole genome shotgun (WGS) entry which is preliminary data.</text>
</comment>
<comment type="function">
    <text evidence="7">Involved in DNA repair and RecF pathway recombination.</text>
</comment>
<dbReference type="Proteomes" id="UP000614424">
    <property type="component" value="Unassembled WGS sequence"/>
</dbReference>
<evidence type="ECO:0000313" key="9">
    <source>
        <dbReference type="EMBL" id="MBC8317978.1"/>
    </source>
</evidence>
<dbReference type="EMBL" id="JACNJZ010000120">
    <property type="protein sequence ID" value="MBC8317978.1"/>
    <property type="molecule type" value="Genomic_DNA"/>
</dbReference>
<dbReference type="SUPFAM" id="SSF57863">
    <property type="entry name" value="ArfGap/RecO-like zinc finger"/>
    <property type="match status" value="1"/>
</dbReference>
<proteinExistence type="inferred from homology"/>
<dbReference type="AlphaFoldDB" id="A0A8J6TFY0"/>
<protein>
    <recommendedName>
        <fullName evidence="2 7">DNA repair protein RecO</fullName>
    </recommendedName>
    <alternativeName>
        <fullName evidence="6 7">Recombination protein O</fullName>
    </alternativeName>
</protein>
<dbReference type="Pfam" id="PF02565">
    <property type="entry name" value="RecO_C"/>
    <property type="match status" value="1"/>
</dbReference>